<name>A0A0C4EGD9_MAGP6</name>
<protein>
    <submittedName>
        <fullName evidence="1 2">Uncharacterized protein</fullName>
    </submittedName>
</protein>
<keyword evidence="3" id="KW-1185">Reference proteome</keyword>
<reference evidence="3" key="1">
    <citation type="submission" date="2010-05" db="EMBL/GenBank/DDBJ databases">
        <title>The genome sequence of Magnaporthe poae strain ATCC 64411.</title>
        <authorList>
            <person name="Ma L.-J."/>
            <person name="Dead R."/>
            <person name="Young S."/>
            <person name="Zeng Q."/>
            <person name="Koehrsen M."/>
            <person name="Alvarado L."/>
            <person name="Berlin A."/>
            <person name="Chapman S.B."/>
            <person name="Chen Z."/>
            <person name="Freedman E."/>
            <person name="Gellesch M."/>
            <person name="Goldberg J."/>
            <person name="Griggs A."/>
            <person name="Gujja S."/>
            <person name="Heilman E.R."/>
            <person name="Heiman D."/>
            <person name="Hepburn T."/>
            <person name="Howarth C."/>
            <person name="Jen D."/>
            <person name="Larson L."/>
            <person name="Mehta T."/>
            <person name="Neiman D."/>
            <person name="Pearson M."/>
            <person name="Roberts A."/>
            <person name="Saif S."/>
            <person name="Shea T."/>
            <person name="Shenoy N."/>
            <person name="Sisk P."/>
            <person name="Stolte C."/>
            <person name="Sykes S."/>
            <person name="Walk T."/>
            <person name="White J."/>
            <person name="Yandava C."/>
            <person name="Haas B."/>
            <person name="Nusbaum C."/>
            <person name="Birren B."/>
        </authorList>
    </citation>
    <scope>NUCLEOTIDE SEQUENCE [LARGE SCALE GENOMIC DNA]</scope>
    <source>
        <strain evidence="3">ATCC 64411 / 73-15</strain>
    </source>
</reference>
<organism evidence="2 3">
    <name type="scientific">Magnaporthiopsis poae (strain ATCC 64411 / 73-15)</name>
    <name type="common">Kentucky bluegrass fungus</name>
    <name type="synonym">Magnaporthe poae</name>
    <dbReference type="NCBI Taxonomy" id="644358"/>
    <lineage>
        <taxon>Eukaryota</taxon>
        <taxon>Fungi</taxon>
        <taxon>Dikarya</taxon>
        <taxon>Ascomycota</taxon>
        <taxon>Pezizomycotina</taxon>
        <taxon>Sordariomycetes</taxon>
        <taxon>Sordariomycetidae</taxon>
        <taxon>Magnaporthales</taxon>
        <taxon>Magnaporthaceae</taxon>
        <taxon>Magnaporthiopsis</taxon>
    </lineage>
</organism>
<dbReference type="EnsemblFungi" id="MAPG_11876T0">
    <property type="protein sequence ID" value="MAPG_11876T0"/>
    <property type="gene ID" value="MAPG_11876"/>
</dbReference>
<sequence>MTLMSSSRFGRILYIVGYLNVRQSRHFGSSPCLSAAARFCFSLPFFLFSFSPSPFVVLVSVGIPSPPNGRFLHPPLGQKKCCLICYAPSAPLRHRGFLPAPVESFCQLLSAFTAARARAILQIRNGLGDALPMGGNRCDSQARHQEHVSINPSHFRAFSNLHLSACIILIPNFLSLKVRTALSAEPLMLYSSQLLLSELYR</sequence>
<proteinExistence type="predicted"/>
<evidence type="ECO:0000313" key="2">
    <source>
        <dbReference type="EnsemblFungi" id="MAPG_11876T0"/>
    </source>
</evidence>
<reference evidence="1" key="3">
    <citation type="submission" date="2011-03" db="EMBL/GenBank/DDBJ databases">
        <title>Annotation of Magnaporthe poae ATCC 64411.</title>
        <authorList>
            <person name="Ma L.-J."/>
            <person name="Dead R."/>
            <person name="Young S.K."/>
            <person name="Zeng Q."/>
            <person name="Gargeya S."/>
            <person name="Fitzgerald M."/>
            <person name="Haas B."/>
            <person name="Abouelleil A."/>
            <person name="Alvarado L."/>
            <person name="Arachchi H.M."/>
            <person name="Berlin A."/>
            <person name="Brown A."/>
            <person name="Chapman S.B."/>
            <person name="Chen Z."/>
            <person name="Dunbar C."/>
            <person name="Freedman E."/>
            <person name="Gearin G."/>
            <person name="Gellesch M."/>
            <person name="Goldberg J."/>
            <person name="Griggs A."/>
            <person name="Gujja S."/>
            <person name="Heiman D."/>
            <person name="Howarth C."/>
            <person name="Larson L."/>
            <person name="Lui A."/>
            <person name="MacDonald P.J.P."/>
            <person name="Mehta T."/>
            <person name="Montmayeur A."/>
            <person name="Murphy C."/>
            <person name="Neiman D."/>
            <person name="Pearson M."/>
            <person name="Priest M."/>
            <person name="Roberts A."/>
            <person name="Saif S."/>
            <person name="Shea T."/>
            <person name="Shenoy N."/>
            <person name="Sisk P."/>
            <person name="Stolte C."/>
            <person name="Sykes S."/>
            <person name="Yandava C."/>
            <person name="Wortman J."/>
            <person name="Nusbaum C."/>
            <person name="Birren B."/>
        </authorList>
    </citation>
    <scope>NUCLEOTIDE SEQUENCE</scope>
    <source>
        <strain evidence="1">ATCC 64411</strain>
    </source>
</reference>
<reference evidence="2" key="5">
    <citation type="submission" date="2015-06" db="UniProtKB">
        <authorList>
            <consortium name="EnsemblFungi"/>
        </authorList>
    </citation>
    <scope>IDENTIFICATION</scope>
    <source>
        <strain evidence="2">ATCC 64411</strain>
    </source>
</reference>
<dbReference type="EMBL" id="GL877024">
    <property type="protein sequence ID" value="KLU92927.1"/>
    <property type="molecule type" value="Genomic_DNA"/>
</dbReference>
<gene>
    <name evidence="1" type="ORF">MAPG_11876</name>
</gene>
<accession>A0A0C4EGD9</accession>
<reference evidence="2" key="4">
    <citation type="journal article" date="2015" name="G3 (Bethesda)">
        <title>Genome sequences of three phytopathogenic species of the Magnaporthaceae family of fungi.</title>
        <authorList>
            <person name="Okagaki L.H."/>
            <person name="Nunes C.C."/>
            <person name="Sailsbery J."/>
            <person name="Clay B."/>
            <person name="Brown D."/>
            <person name="John T."/>
            <person name="Oh Y."/>
            <person name="Young N."/>
            <person name="Fitzgerald M."/>
            <person name="Haas B.J."/>
            <person name="Zeng Q."/>
            <person name="Young S."/>
            <person name="Adiconis X."/>
            <person name="Fan L."/>
            <person name="Levin J.Z."/>
            <person name="Mitchell T.K."/>
            <person name="Okubara P.A."/>
            <person name="Farman M.L."/>
            <person name="Kohn L.M."/>
            <person name="Birren B."/>
            <person name="Ma L.-J."/>
            <person name="Dean R.A."/>
        </authorList>
    </citation>
    <scope>NUCLEOTIDE SEQUENCE</scope>
    <source>
        <strain evidence="2">ATCC 64411 / 73-15</strain>
    </source>
</reference>
<dbReference type="AlphaFoldDB" id="A0A0C4EGD9"/>
<reference evidence="1" key="2">
    <citation type="submission" date="2010-05" db="EMBL/GenBank/DDBJ databases">
        <title>The Genome Sequence of Magnaporthe poae strain ATCC 64411.</title>
        <authorList>
            <consortium name="The Broad Institute Genome Sequencing Platform"/>
            <consortium name="Broad Institute Genome Sequencing Center for Infectious Disease"/>
            <person name="Ma L.-J."/>
            <person name="Dead R."/>
            <person name="Young S."/>
            <person name="Zeng Q."/>
            <person name="Koehrsen M."/>
            <person name="Alvarado L."/>
            <person name="Berlin A."/>
            <person name="Chapman S.B."/>
            <person name="Chen Z."/>
            <person name="Freedman E."/>
            <person name="Gellesch M."/>
            <person name="Goldberg J."/>
            <person name="Griggs A."/>
            <person name="Gujja S."/>
            <person name="Heilman E.R."/>
            <person name="Heiman D."/>
            <person name="Hepburn T."/>
            <person name="Howarth C."/>
            <person name="Jen D."/>
            <person name="Larson L."/>
            <person name="Mehta T."/>
            <person name="Neiman D."/>
            <person name="Pearson M."/>
            <person name="Roberts A."/>
            <person name="Saif S."/>
            <person name="Shea T."/>
            <person name="Shenoy N."/>
            <person name="Sisk P."/>
            <person name="Stolte C."/>
            <person name="Sykes S."/>
            <person name="Walk T."/>
            <person name="White J."/>
            <person name="Yandava C."/>
            <person name="Haas B."/>
            <person name="Nusbaum C."/>
            <person name="Birren B."/>
        </authorList>
    </citation>
    <scope>NUCLEOTIDE SEQUENCE</scope>
    <source>
        <strain evidence="1">ATCC 64411</strain>
    </source>
</reference>
<evidence type="ECO:0000313" key="3">
    <source>
        <dbReference type="Proteomes" id="UP000011715"/>
    </source>
</evidence>
<dbReference type="EMBL" id="ADBL01002955">
    <property type="status" value="NOT_ANNOTATED_CDS"/>
    <property type="molecule type" value="Genomic_DNA"/>
</dbReference>
<dbReference type="VEuPathDB" id="FungiDB:MAPG_11876"/>
<evidence type="ECO:0000313" key="1">
    <source>
        <dbReference type="EMBL" id="KLU92927.1"/>
    </source>
</evidence>
<dbReference type="Proteomes" id="UP000011715">
    <property type="component" value="Unassembled WGS sequence"/>
</dbReference>